<protein>
    <recommendedName>
        <fullName evidence="6">DNA 3'-5' helicase</fullName>
        <ecNumber evidence="6">5.6.2.4</ecNumber>
    </recommendedName>
</protein>
<keyword evidence="9" id="KW-1185">Reference proteome</keyword>
<dbReference type="SUPFAM" id="SSF52540">
    <property type="entry name" value="P-loop containing nucleoside triphosphate hydrolases"/>
    <property type="match status" value="1"/>
</dbReference>
<keyword evidence="4" id="KW-0539">Nucleus</keyword>
<comment type="similarity">
    <text evidence="1">Belongs to the helicase family. RecQ subfamily.</text>
</comment>
<evidence type="ECO:0000256" key="1">
    <source>
        <dbReference type="ARBA" id="ARBA00005446"/>
    </source>
</evidence>
<evidence type="ECO:0000313" key="8">
    <source>
        <dbReference type="EMBL" id="CAG8649667.1"/>
    </source>
</evidence>
<comment type="catalytic activity">
    <reaction evidence="5">
        <text>Couples ATP hydrolysis with the unwinding of duplex DNA by translocating in the 3'-5' direction.</text>
        <dbReference type="EC" id="5.6.2.4"/>
    </reaction>
</comment>
<dbReference type="EMBL" id="CAJVQB010004941">
    <property type="protein sequence ID" value="CAG8649667.1"/>
    <property type="molecule type" value="Genomic_DNA"/>
</dbReference>
<evidence type="ECO:0000259" key="7">
    <source>
        <dbReference type="PROSITE" id="PS51194"/>
    </source>
</evidence>
<dbReference type="EC" id="5.6.2.4" evidence="6"/>
<dbReference type="PANTHER" id="PTHR13710">
    <property type="entry name" value="DNA HELICASE RECQ FAMILY MEMBER"/>
    <property type="match status" value="1"/>
</dbReference>
<evidence type="ECO:0000256" key="5">
    <source>
        <dbReference type="ARBA" id="ARBA00034617"/>
    </source>
</evidence>
<dbReference type="InterPro" id="IPR027417">
    <property type="entry name" value="P-loop_NTPase"/>
</dbReference>
<keyword evidence="3" id="KW-0413">Isomerase</keyword>
<comment type="caution">
    <text evidence="8">The sequence shown here is derived from an EMBL/GenBank/DDBJ whole genome shotgun (WGS) entry which is preliminary data.</text>
</comment>
<proteinExistence type="inferred from homology"/>
<dbReference type="Pfam" id="PF00271">
    <property type="entry name" value="Helicase_C"/>
    <property type="match status" value="1"/>
</dbReference>
<evidence type="ECO:0000256" key="3">
    <source>
        <dbReference type="ARBA" id="ARBA00023235"/>
    </source>
</evidence>
<dbReference type="Gene3D" id="3.40.50.300">
    <property type="entry name" value="P-loop containing nucleotide triphosphate hydrolases"/>
    <property type="match status" value="1"/>
</dbReference>
<dbReference type="InterPro" id="IPR001650">
    <property type="entry name" value="Helicase_C-like"/>
</dbReference>
<dbReference type="PANTHER" id="PTHR13710:SF153">
    <property type="entry name" value="RECQ-LIKE DNA HELICASE BLM"/>
    <property type="match status" value="1"/>
</dbReference>
<accession>A0ABN7URR1</accession>
<dbReference type="Proteomes" id="UP000789901">
    <property type="component" value="Unassembled WGS sequence"/>
</dbReference>
<evidence type="ECO:0000256" key="6">
    <source>
        <dbReference type="ARBA" id="ARBA00034808"/>
    </source>
</evidence>
<reference evidence="8 9" key="1">
    <citation type="submission" date="2021-06" db="EMBL/GenBank/DDBJ databases">
        <authorList>
            <person name="Kallberg Y."/>
            <person name="Tangrot J."/>
            <person name="Rosling A."/>
        </authorList>
    </citation>
    <scope>NUCLEOTIDE SEQUENCE [LARGE SCALE GENOMIC DNA]</scope>
    <source>
        <strain evidence="8 9">120-4 pot B 10/14</strain>
    </source>
</reference>
<feature type="domain" description="Helicase C-terminal" evidence="7">
    <location>
        <begin position="34"/>
        <end position="191"/>
    </location>
</feature>
<evidence type="ECO:0000256" key="2">
    <source>
        <dbReference type="ARBA" id="ARBA00023125"/>
    </source>
</evidence>
<dbReference type="PROSITE" id="PS51194">
    <property type="entry name" value="HELICASE_CTER"/>
    <property type="match status" value="1"/>
</dbReference>
<gene>
    <name evidence="8" type="ORF">GMARGA_LOCUS9289</name>
</gene>
<evidence type="ECO:0000313" key="9">
    <source>
        <dbReference type="Proteomes" id="UP000789901"/>
    </source>
</evidence>
<evidence type="ECO:0000256" key="4">
    <source>
        <dbReference type="ARBA" id="ARBA00023242"/>
    </source>
</evidence>
<organism evidence="8 9">
    <name type="scientific">Gigaspora margarita</name>
    <dbReference type="NCBI Taxonomy" id="4874"/>
    <lineage>
        <taxon>Eukaryota</taxon>
        <taxon>Fungi</taxon>
        <taxon>Fungi incertae sedis</taxon>
        <taxon>Mucoromycota</taxon>
        <taxon>Glomeromycotina</taxon>
        <taxon>Glomeromycetes</taxon>
        <taxon>Diversisporales</taxon>
        <taxon>Gigasporaceae</taxon>
        <taxon>Gigaspora</taxon>
    </lineage>
</organism>
<keyword evidence="2" id="KW-0238">DNA-binding</keyword>
<name>A0ABN7URR1_GIGMA</name>
<sequence>MPLTATLSWNNIEALQDNLRIDQSYFAVMRGNDLLYQELYMEETSCAIIYCARIMDCSKVIEVLNTRVKNLEMMEILNIKLEEESLDMYNGQLSENEKKAMMKKWNSGQMHVIIAISAFGLRIDTPDVRLVIYYNFPSNMSKLKSGWAGRNQESAQCVILYSGKDIRTNYAIISDKRRYREDKVKQEDVLMDILDMVNVINMLYENNDKPIILVDIVDVFCCSNNVRLHNKKLTLLDLDKHSKPSFLRTKPLAKLALADLVCHKLVKQTILFEKKTNSAHFTCSVVIEGVVEDMVVLATAKTWL</sequence>